<dbReference type="AlphaFoldDB" id="A0A0N4T4C5"/>
<dbReference type="WBParaSite" id="BPAG_0000305501-mRNA-1">
    <property type="protein sequence ID" value="BPAG_0000305501-mRNA-1"/>
    <property type="gene ID" value="BPAG_0000305501"/>
</dbReference>
<dbReference type="Gene3D" id="3.30.160.60">
    <property type="entry name" value="Classic Zinc Finger"/>
    <property type="match status" value="2"/>
</dbReference>
<evidence type="ECO:0000256" key="3">
    <source>
        <dbReference type="ARBA" id="ARBA00022771"/>
    </source>
</evidence>
<gene>
    <name evidence="7" type="ORF">BPAG_LOCUS3025</name>
</gene>
<keyword evidence="4" id="KW-0862">Zinc</keyword>
<dbReference type="PROSITE" id="PS00028">
    <property type="entry name" value="ZINC_FINGER_C2H2_1"/>
    <property type="match status" value="1"/>
</dbReference>
<dbReference type="PANTHER" id="PTHR14003:SF19">
    <property type="entry name" value="YY2 TRANSCRIPTION FACTOR"/>
    <property type="match status" value="1"/>
</dbReference>
<evidence type="ECO:0000313" key="9">
    <source>
        <dbReference type="WBParaSite" id="BPAG_0000305501-mRNA-1"/>
    </source>
</evidence>
<dbReference type="SMART" id="SM00355">
    <property type="entry name" value="ZnF_C2H2"/>
    <property type="match status" value="4"/>
</dbReference>
<keyword evidence="1" id="KW-0479">Metal-binding</keyword>
<dbReference type="STRING" id="6280.A0A0N4T4C5"/>
<dbReference type="GO" id="GO:0005667">
    <property type="term" value="C:transcription regulator complex"/>
    <property type="evidence" value="ECO:0007669"/>
    <property type="project" value="TreeGrafter"/>
</dbReference>
<dbReference type="PANTHER" id="PTHR14003">
    <property type="entry name" value="TRANSCRIPTIONAL REPRESSOR PROTEIN YY"/>
    <property type="match status" value="1"/>
</dbReference>
<protein>
    <submittedName>
        <fullName evidence="9">Zinc finger protein</fullName>
    </submittedName>
</protein>
<organism evidence="9">
    <name type="scientific">Brugia pahangi</name>
    <name type="common">Filarial nematode worm</name>
    <dbReference type="NCBI Taxonomy" id="6280"/>
    <lineage>
        <taxon>Eukaryota</taxon>
        <taxon>Metazoa</taxon>
        <taxon>Ecdysozoa</taxon>
        <taxon>Nematoda</taxon>
        <taxon>Chromadorea</taxon>
        <taxon>Rhabditida</taxon>
        <taxon>Spirurina</taxon>
        <taxon>Spiruromorpha</taxon>
        <taxon>Filarioidea</taxon>
        <taxon>Onchocercidae</taxon>
        <taxon>Brugia</taxon>
    </lineage>
</organism>
<dbReference type="InterPro" id="IPR036236">
    <property type="entry name" value="Znf_C2H2_sf"/>
</dbReference>
<evidence type="ECO:0000256" key="4">
    <source>
        <dbReference type="ARBA" id="ARBA00022833"/>
    </source>
</evidence>
<evidence type="ECO:0000256" key="2">
    <source>
        <dbReference type="ARBA" id="ARBA00022737"/>
    </source>
</evidence>
<evidence type="ECO:0000313" key="7">
    <source>
        <dbReference type="EMBL" id="VDN84211.1"/>
    </source>
</evidence>
<name>A0A0N4T4C5_BRUPA</name>
<dbReference type="Pfam" id="PF00096">
    <property type="entry name" value="zf-C2H2"/>
    <property type="match status" value="1"/>
</dbReference>
<keyword evidence="2" id="KW-0677">Repeat</keyword>
<dbReference type="InterPro" id="IPR013087">
    <property type="entry name" value="Znf_C2H2_type"/>
</dbReference>
<sequence>QSAIPIYFHQLTLSSDNTSSQSAIAEQSNIDNKHFSDNLNILDYRGNAYKGAETGNDTLHNNFSFFAFINKKNYTCHCSGCTVISKNYKEYLAHRKTHGQPFIYECKLPGCGRTFGQKSSFYNHIQTHEPRPQCECCGKFLVNRNALKKHKRLCQIKFHERSYECLYPGCAMVMKSRNEYITHRKTHGQPFIYECRAPDCGRIFNYKTTLP</sequence>
<evidence type="ECO:0000259" key="6">
    <source>
        <dbReference type="PROSITE" id="PS50157"/>
    </source>
</evidence>
<evidence type="ECO:0000256" key="1">
    <source>
        <dbReference type="ARBA" id="ARBA00022723"/>
    </source>
</evidence>
<feature type="domain" description="C2H2-type" evidence="6">
    <location>
        <begin position="104"/>
        <end position="133"/>
    </location>
</feature>
<dbReference type="GO" id="GO:0000978">
    <property type="term" value="F:RNA polymerase II cis-regulatory region sequence-specific DNA binding"/>
    <property type="evidence" value="ECO:0007669"/>
    <property type="project" value="TreeGrafter"/>
</dbReference>
<dbReference type="GO" id="GO:0008270">
    <property type="term" value="F:zinc ion binding"/>
    <property type="evidence" value="ECO:0007669"/>
    <property type="project" value="UniProtKB-KW"/>
</dbReference>
<evidence type="ECO:0000313" key="8">
    <source>
        <dbReference type="Proteomes" id="UP000278627"/>
    </source>
</evidence>
<proteinExistence type="predicted"/>
<dbReference type="SUPFAM" id="SSF57667">
    <property type="entry name" value="beta-beta-alpha zinc fingers"/>
    <property type="match status" value="1"/>
</dbReference>
<evidence type="ECO:0000256" key="5">
    <source>
        <dbReference type="PROSITE-ProRule" id="PRU00042"/>
    </source>
</evidence>
<reference evidence="7 8" key="2">
    <citation type="submission" date="2018-11" db="EMBL/GenBank/DDBJ databases">
        <authorList>
            <consortium name="Pathogen Informatics"/>
        </authorList>
    </citation>
    <scope>NUCLEOTIDE SEQUENCE [LARGE SCALE GENOMIC DNA]</scope>
</reference>
<dbReference type="GO" id="GO:0000981">
    <property type="term" value="F:DNA-binding transcription factor activity, RNA polymerase II-specific"/>
    <property type="evidence" value="ECO:0007669"/>
    <property type="project" value="TreeGrafter"/>
</dbReference>
<reference evidence="9" key="1">
    <citation type="submission" date="2017-02" db="UniProtKB">
        <authorList>
            <consortium name="WormBaseParasite"/>
        </authorList>
    </citation>
    <scope>IDENTIFICATION</scope>
</reference>
<feature type="domain" description="C2H2-type" evidence="6">
    <location>
        <begin position="132"/>
        <end position="164"/>
    </location>
</feature>
<dbReference type="EMBL" id="UZAD01000666">
    <property type="protein sequence ID" value="VDN84211.1"/>
    <property type="molecule type" value="Genomic_DNA"/>
</dbReference>
<dbReference type="PROSITE" id="PS50157">
    <property type="entry name" value="ZINC_FINGER_C2H2_2"/>
    <property type="match status" value="2"/>
</dbReference>
<keyword evidence="3 5" id="KW-0863">Zinc-finger</keyword>
<dbReference type="GO" id="GO:0000785">
    <property type="term" value="C:chromatin"/>
    <property type="evidence" value="ECO:0007669"/>
    <property type="project" value="TreeGrafter"/>
</dbReference>
<dbReference type="GO" id="GO:0031519">
    <property type="term" value="C:PcG protein complex"/>
    <property type="evidence" value="ECO:0007669"/>
    <property type="project" value="TreeGrafter"/>
</dbReference>
<keyword evidence="8" id="KW-1185">Reference proteome</keyword>
<dbReference type="Proteomes" id="UP000278627">
    <property type="component" value="Unassembled WGS sequence"/>
</dbReference>
<accession>A0A0N4T4C5</accession>